<dbReference type="EMBL" id="AFPW01000051">
    <property type="protein sequence ID" value="EGQ11513.1"/>
    <property type="molecule type" value="Genomic_DNA"/>
</dbReference>
<comment type="caution">
    <text evidence="1">The sequence shown here is derived from an EMBL/GenBank/DDBJ whole genome shotgun (WGS) entry which is preliminary data.</text>
</comment>
<evidence type="ECO:0000313" key="2">
    <source>
        <dbReference type="Proteomes" id="UP000007820"/>
    </source>
</evidence>
<accession>F9D739</accession>
<gene>
    <name evidence="1" type="ORF">HMPREF9136_2667</name>
</gene>
<protein>
    <submittedName>
        <fullName evidence="1">Uncharacterized protein</fullName>
    </submittedName>
</protein>
<sequence>MFHYADTKARFCVDWSSGGKLNIHFFILNRSIIPKYSKII</sequence>
<dbReference type="Proteomes" id="UP000007820">
    <property type="component" value="Unassembled WGS sequence"/>
</dbReference>
<organism evidence="1 2">
    <name type="scientific">Prevotella dentalis (strain ATCC 49559 / DSM 3688 / JCM 13448 / NCTC 12043 / ES 2772)</name>
    <name type="common">Mitsuokella dentalis</name>
    <dbReference type="NCBI Taxonomy" id="908937"/>
    <lineage>
        <taxon>Bacteria</taxon>
        <taxon>Pseudomonadati</taxon>
        <taxon>Bacteroidota</taxon>
        <taxon>Bacteroidia</taxon>
        <taxon>Bacteroidales</taxon>
        <taxon>Prevotellaceae</taxon>
        <taxon>Prevotella</taxon>
    </lineage>
</organism>
<proteinExistence type="predicted"/>
<dbReference type="AlphaFoldDB" id="F9D739"/>
<name>F9D739_PREDD</name>
<evidence type="ECO:0000313" key="1">
    <source>
        <dbReference type="EMBL" id="EGQ11513.1"/>
    </source>
</evidence>
<reference evidence="1 2" key="1">
    <citation type="submission" date="2011-04" db="EMBL/GenBank/DDBJ databases">
        <authorList>
            <person name="Muzny D."/>
            <person name="Qin X."/>
            <person name="Deng J."/>
            <person name="Jiang H."/>
            <person name="Liu Y."/>
            <person name="Qu J."/>
            <person name="Song X.-Z."/>
            <person name="Zhang L."/>
            <person name="Thornton R."/>
            <person name="Coyle M."/>
            <person name="Francisco L."/>
            <person name="Jackson L."/>
            <person name="Javaid M."/>
            <person name="Korchina V."/>
            <person name="Kovar C."/>
            <person name="Mata R."/>
            <person name="Mathew T."/>
            <person name="Ngo R."/>
            <person name="Nguyen L."/>
            <person name="Nguyen N."/>
            <person name="Okwuonu G."/>
            <person name="Ongeri F."/>
            <person name="Pham C."/>
            <person name="Simmons D."/>
            <person name="Wilczek-Boney K."/>
            <person name="Hale W."/>
            <person name="Jakkamsetti A."/>
            <person name="Pham P."/>
            <person name="Ruth R."/>
            <person name="San Lucas F."/>
            <person name="Warren J."/>
            <person name="Zhang J."/>
            <person name="Zhao Z."/>
            <person name="Zhou C."/>
            <person name="Zhu D."/>
            <person name="Lee S."/>
            <person name="Bess C."/>
            <person name="Blankenburg K."/>
            <person name="Forbes L."/>
            <person name="Fu Q."/>
            <person name="Gubbala S."/>
            <person name="Hirani K."/>
            <person name="Jayaseelan J.C."/>
            <person name="Lara F."/>
            <person name="Munidasa M."/>
            <person name="Palculict T."/>
            <person name="Patil S."/>
            <person name="Pu L.-L."/>
            <person name="Saada N."/>
            <person name="Tang L."/>
            <person name="Weissenberger G."/>
            <person name="Zhu Y."/>
            <person name="Hemphill L."/>
            <person name="Shang Y."/>
            <person name="Youmans B."/>
            <person name="Ayvaz T."/>
            <person name="Ross M."/>
            <person name="Santibanez J."/>
            <person name="Aqrawi P."/>
            <person name="Gross S."/>
            <person name="Joshi V."/>
            <person name="Fowler G."/>
            <person name="Nazareth L."/>
            <person name="Reid J."/>
            <person name="Worley K."/>
            <person name="Petrosino J."/>
            <person name="Highlander S."/>
            <person name="Gibbs R."/>
        </authorList>
    </citation>
    <scope>NUCLEOTIDE SEQUENCE [LARGE SCALE GENOMIC DNA]</scope>
    <source>
        <strain evidence="1 2">DSM 3688</strain>
    </source>
</reference>